<dbReference type="Proteomes" id="UP000285839">
    <property type="component" value="Unassembled WGS sequence"/>
</dbReference>
<dbReference type="InterPro" id="IPR003660">
    <property type="entry name" value="HAMP_dom"/>
</dbReference>
<dbReference type="Pfam" id="PF02518">
    <property type="entry name" value="HATPase_c"/>
    <property type="match status" value="1"/>
</dbReference>
<dbReference type="PANTHER" id="PTHR34220:SF7">
    <property type="entry name" value="SENSOR HISTIDINE KINASE YPDA"/>
    <property type="match status" value="1"/>
</dbReference>
<sequence>MRQGKEISSVKNSIQTRLSGVMLLVLVFALGINVFIFKQIHTAVTRIDAVFSSNTAVNELSESLEQVESTVYEYLNTKSTQALENYYRYEQNYKNLIEELNDRNLDNEVKMLEKNIRRMSESYLEQTNETVQAKRGRNVEKYKTSYEDENELYEYINVYIYKLNNLRFKTNSANYQLLLLAMNVLYKLCIFVMLVVYALGLAVTTLLVRNMIRPLTALSNTAHEVAKGNLNVPQLPVVVEDEVGVVTRSFNQMLESIRQNIEQLKESMERQAQMKERELLMETHLKEAQLKYLQAQINPHFLFNSLNAGAQLAMMGDADNTGIFLEKMADFFRYNVRKMEEDAMLWEEIGAVDNYIYILNVRFAGDITYIKEVDEGIDNIRIPSMILQPLVENAVQHGIHDCMETGWIRMEIHRNGEMLDVTVSDNGAGMTEEMIARVMAGRADQNEEDRFSTGIAVRNVIDRLQLYYKEENLFTIESDGPGKGTRVHIILPVYKDELE</sequence>
<dbReference type="SMART" id="SM00387">
    <property type="entry name" value="HATPase_c"/>
    <property type="match status" value="1"/>
</dbReference>
<feature type="transmembrane region" description="Helical" evidence="6">
    <location>
        <begin position="184"/>
        <end position="208"/>
    </location>
</feature>
<dbReference type="InterPro" id="IPR036890">
    <property type="entry name" value="HATPase_C_sf"/>
</dbReference>
<dbReference type="AlphaFoldDB" id="A0A174B8D6"/>
<accession>A0A174B8D6</accession>
<reference evidence="14 15" key="2">
    <citation type="submission" date="2018-08" db="EMBL/GenBank/DDBJ databases">
        <title>A genome reference for cultivated species of the human gut microbiota.</title>
        <authorList>
            <person name="Zou Y."/>
            <person name="Xue W."/>
            <person name="Luo G."/>
        </authorList>
    </citation>
    <scope>NUCLEOTIDE SEQUENCE [LARGE SCALE GENOMIC DNA]</scope>
    <source>
        <strain evidence="9 16">AF25-21</strain>
        <strain evidence="12 17">AF37-6AC</strain>
        <strain evidence="11 14">AF39-4</strain>
        <strain evidence="10 15">AM29-25AC</strain>
    </source>
</reference>
<dbReference type="InterPro" id="IPR003594">
    <property type="entry name" value="HATPase_dom"/>
</dbReference>
<dbReference type="SUPFAM" id="SSF55874">
    <property type="entry name" value="ATPase domain of HSP90 chaperone/DNA topoisomerase II/histidine kinase"/>
    <property type="match status" value="1"/>
</dbReference>
<dbReference type="EMBL" id="QROE01000002">
    <property type="protein sequence ID" value="RHK96691.1"/>
    <property type="molecule type" value="Genomic_DNA"/>
</dbReference>
<protein>
    <submittedName>
        <fullName evidence="9">HAMP domain-containing protein</fullName>
    </submittedName>
    <submittedName>
        <fullName evidence="8">Inner membrane protein ypdA</fullName>
    </submittedName>
</protein>
<evidence type="ECO:0000313" key="13">
    <source>
        <dbReference type="Proteomes" id="UP000095409"/>
    </source>
</evidence>
<dbReference type="Proteomes" id="UP000284644">
    <property type="component" value="Unassembled WGS sequence"/>
</dbReference>
<dbReference type="EMBL" id="QRUH01000001">
    <property type="protein sequence ID" value="RGR51310.1"/>
    <property type="molecule type" value="Genomic_DNA"/>
</dbReference>
<dbReference type="Gene3D" id="3.30.565.10">
    <property type="entry name" value="Histidine kinase-like ATPase, C-terminal domain"/>
    <property type="match status" value="1"/>
</dbReference>
<dbReference type="Gene3D" id="6.10.340.10">
    <property type="match status" value="1"/>
</dbReference>
<dbReference type="Proteomes" id="UP000284267">
    <property type="component" value="Unassembled WGS sequence"/>
</dbReference>
<dbReference type="SUPFAM" id="SSF158472">
    <property type="entry name" value="HAMP domain-like"/>
    <property type="match status" value="1"/>
</dbReference>
<proteinExistence type="predicted"/>
<keyword evidence="6" id="KW-1133">Transmembrane helix</keyword>
<feature type="coiled-coil region" evidence="5">
    <location>
        <begin position="247"/>
        <end position="278"/>
    </location>
</feature>
<dbReference type="Pfam" id="PF06580">
    <property type="entry name" value="His_kinase"/>
    <property type="match status" value="1"/>
</dbReference>
<feature type="domain" description="HAMP" evidence="7">
    <location>
        <begin position="209"/>
        <end position="262"/>
    </location>
</feature>
<dbReference type="Proteomes" id="UP000095409">
    <property type="component" value="Unassembled WGS sequence"/>
</dbReference>
<dbReference type="EMBL" id="QROS01000001">
    <property type="protein sequence ID" value="RHL50390.1"/>
    <property type="molecule type" value="Genomic_DNA"/>
</dbReference>
<dbReference type="EMBL" id="QSJW01000001">
    <property type="protein sequence ID" value="RHE15799.1"/>
    <property type="molecule type" value="Genomic_DNA"/>
</dbReference>
<evidence type="ECO:0000313" key="16">
    <source>
        <dbReference type="Proteomes" id="UP000285839"/>
    </source>
</evidence>
<dbReference type="CDD" id="cd06225">
    <property type="entry name" value="HAMP"/>
    <property type="match status" value="1"/>
</dbReference>
<evidence type="ECO:0000256" key="5">
    <source>
        <dbReference type="SAM" id="Coils"/>
    </source>
</evidence>
<dbReference type="PROSITE" id="PS50885">
    <property type="entry name" value="HAMP"/>
    <property type="match status" value="1"/>
</dbReference>
<comment type="subcellular location">
    <subcellularLocation>
        <location evidence="1">Membrane</location>
    </subcellularLocation>
</comment>
<name>A0A174B8D6_9FIRM</name>
<dbReference type="SMART" id="SM00304">
    <property type="entry name" value="HAMP"/>
    <property type="match status" value="1"/>
</dbReference>
<evidence type="ECO:0000313" key="15">
    <source>
        <dbReference type="Proteomes" id="UP000284644"/>
    </source>
</evidence>
<evidence type="ECO:0000313" key="9">
    <source>
        <dbReference type="EMBL" id="RGR51310.1"/>
    </source>
</evidence>
<evidence type="ECO:0000313" key="11">
    <source>
        <dbReference type="EMBL" id="RHK96691.1"/>
    </source>
</evidence>
<evidence type="ECO:0000256" key="3">
    <source>
        <dbReference type="ARBA" id="ARBA00022679"/>
    </source>
</evidence>
<evidence type="ECO:0000313" key="12">
    <source>
        <dbReference type="EMBL" id="RHL50390.1"/>
    </source>
</evidence>
<keyword evidence="5" id="KW-0175">Coiled coil</keyword>
<dbReference type="InterPro" id="IPR050640">
    <property type="entry name" value="Bact_2-comp_sensor_kinase"/>
</dbReference>
<organism evidence="8 13">
    <name type="scientific">Blautia obeum</name>
    <dbReference type="NCBI Taxonomy" id="40520"/>
    <lineage>
        <taxon>Bacteria</taxon>
        <taxon>Bacillati</taxon>
        <taxon>Bacillota</taxon>
        <taxon>Clostridia</taxon>
        <taxon>Lachnospirales</taxon>
        <taxon>Lachnospiraceae</taxon>
        <taxon>Blautia</taxon>
    </lineage>
</organism>
<dbReference type="GO" id="GO:0016020">
    <property type="term" value="C:membrane"/>
    <property type="evidence" value="ECO:0007669"/>
    <property type="project" value="UniProtKB-SubCell"/>
</dbReference>
<feature type="coiled-coil region" evidence="5">
    <location>
        <begin position="83"/>
        <end position="129"/>
    </location>
</feature>
<evidence type="ECO:0000313" key="8">
    <source>
        <dbReference type="EMBL" id="CUN96469.1"/>
    </source>
</evidence>
<evidence type="ECO:0000313" key="10">
    <source>
        <dbReference type="EMBL" id="RHE15799.1"/>
    </source>
</evidence>
<dbReference type="PANTHER" id="PTHR34220">
    <property type="entry name" value="SENSOR HISTIDINE KINASE YPDA"/>
    <property type="match status" value="1"/>
</dbReference>
<keyword evidence="3" id="KW-0808">Transferase</keyword>
<dbReference type="GeneID" id="79805221"/>
<dbReference type="Proteomes" id="UP000285897">
    <property type="component" value="Unassembled WGS sequence"/>
</dbReference>
<keyword evidence="4" id="KW-0418">Kinase</keyword>
<dbReference type="InterPro" id="IPR010559">
    <property type="entry name" value="Sig_transdc_His_kin_internal"/>
</dbReference>
<reference evidence="8 13" key="1">
    <citation type="submission" date="2015-09" db="EMBL/GenBank/DDBJ databases">
        <authorList>
            <consortium name="Pathogen Informatics"/>
        </authorList>
    </citation>
    <scope>NUCLEOTIDE SEQUENCE [LARGE SCALE GENOMIC DNA]</scope>
    <source>
        <strain evidence="8 13">2789STDY5608837</strain>
    </source>
</reference>
<keyword evidence="6" id="KW-0472">Membrane</keyword>
<gene>
    <name evidence="8" type="primary">ypdA_2</name>
    <name evidence="12" type="ORF">DW021_01625</name>
    <name evidence="11" type="ORF">DW040_05700</name>
    <name evidence="10" type="ORF">DW767_01195</name>
    <name evidence="9" type="ORF">DWY46_01470</name>
    <name evidence="8" type="ORF">ERS852394_01239</name>
</gene>
<evidence type="ECO:0000313" key="14">
    <source>
        <dbReference type="Proteomes" id="UP000284267"/>
    </source>
</evidence>
<dbReference type="Pfam" id="PF00672">
    <property type="entry name" value="HAMP"/>
    <property type="match status" value="1"/>
</dbReference>
<evidence type="ECO:0000259" key="7">
    <source>
        <dbReference type="PROSITE" id="PS50885"/>
    </source>
</evidence>
<feature type="transmembrane region" description="Helical" evidence="6">
    <location>
        <begin position="21"/>
        <end position="40"/>
    </location>
</feature>
<evidence type="ECO:0000256" key="1">
    <source>
        <dbReference type="ARBA" id="ARBA00004370"/>
    </source>
</evidence>
<dbReference type="RefSeq" id="WP_005428062.1">
    <property type="nucleotide sequence ID" value="NZ_CABJDZ010000002.1"/>
</dbReference>
<evidence type="ECO:0000256" key="2">
    <source>
        <dbReference type="ARBA" id="ARBA00022553"/>
    </source>
</evidence>
<evidence type="ECO:0000313" key="17">
    <source>
        <dbReference type="Proteomes" id="UP000285897"/>
    </source>
</evidence>
<keyword evidence="6" id="KW-0812">Transmembrane</keyword>
<keyword evidence="2" id="KW-0597">Phosphoprotein</keyword>
<dbReference type="EMBL" id="CYZD01000004">
    <property type="protein sequence ID" value="CUN96469.1"/>
    <property type="molecule type" value="Genomic_DNA"/>
</dbReference>
<evidence type="ECO:0000256" key="6">
    <source>
        <dbReference type="SAM" id="Phobius"/>
    </source>
</evidence>
<dbReference type="GO" id="GO:0000155">
    <property type="term" value="F:phosphorelay sensor kinase activity"/>
    <property type="evidence" value="ECO:0007669"/>
    <property type="project" value="InterPro"/>
</dbReference>
<evidence type="ECO:0000256" key="4">
    <source>
        <dbReference type="ARBA" id="ARBA00022777"/>
    </source>
</evidence>